<evidence type="ECO:0000313" key="4">
    <source>
        <dbReference type="EMBL" id="CEI82721.1"/>
    </source>
</evidence>
<dbReference type="Pfam" id="PF13561">
    <property type="entry name" value="adh_short_C2"/>
    <property type="match status" value="1"/>
</dbReference>
<comment type="similarity">
    <text evidence="1">Belongs to the short-chain dehydrogenases/reductases (SDR) family.</text>
</comment>
<dbReference type="AlphaFoldDB" id="A0A0A1MUX6"/>
<dbReference type="InterPro" id="IPR036291">
    <property type="entry name" value="NAD(P)-bd_dom_sf"/>
</dbReference>
<keyword evidence="2" id="KW-0560">Oxidoreductase</keyword>
<dbReference type="FunFam" id="3.40.50.720:FF:000084">
    <property type="entry name" value="Short-chain dehydrogenase reductase"/>
    <property type="match status" value="1"/>
</dbReference>
<keyword evidence="5" id="KW-1185">Reference proteome</keyword>
<dbReference type="InterPro" id="IPR057326">
    <property type="entry name" value="KR_dom"/>
</dbReference>
<organism evidence="4 5">
    <name type="scientific">Oceanobacillus oncorhynchi</name>
    <dbReference type="NCBI Taxonomy" id="545501"/>
    <lineage>
        <taxon>Bacteria</taxon>
        <taxon>Bacillati</taxon>
        <taxon>Bacillota</taxon>
        <taxon>Bacilli</taxon>
        <taxon>Bacillales</taxon>
        <taxon>Bacillaceae</taxon>
        <taxon>Oceanobacillus</taxon>
    </lineage>
</organism>
<gene>
    <name evidence="4" type="primary">fabG_5</name>
    <name evidence="4" type="ORF">BN997_02607</name>
</gene>
<feature type="domain" description="Ketoreductase" evidence="3">
    <location>
        <begin position="11"/>
        <end position="180"/>
    </location>
</feature>
<dbReference type="Gene3D" id="3.40.50.720">
    <property type="entry name" value="NAD(P)-binding Rossmann-like Domain"/>
    <property type="match status" value="1"/>
</dbReference>
<proteinExistence type="inferred from homology"/>
<dbReference type="CDD" id="cd05233">
    <property type="entry name" value="SDR_c"/>
    <property type="match status" value="1"/>
</dbReference>
<name>A0A0A1MUX6_9BACI</name>
<evidence type="ECO:0000256" key="2">
    <source>
        <dbReference type="ARBA" id="ARBA00023002"/>
    </source>
</evidence>
<protein>
    <submittedName>
        <fullName evidence="4">3-oxoacyl-[acyl-carrier-protein] reductase FabG</fullName>
    </submittedName>
</protein>
<evidence type="ECO:0000256" key="1">
    <source>
        <dbReference type="ARBA" id="ARBA00006484"/>
    </source>
</evidence>
<dbReference type="EMBL" id="CDGG01000001">
    <property type="protein sequence ID" value="CEI82721.1"/>
    <property type="molecule type" value="Genomic_DNA"/>
</dbReference>
<dbReference type="PROSITE" id="PS00061">
    <property type="entry name" value="ADH_SHORT"/>
    <property type="match status" value="1"/>
</dbReference>
<sequence length="248" mass="26632">MTNQMNRFEGKVALVTGGRSGIGQAIARRLHEEGATVITAQRGEDKMFDWIPADFSDPQTPERVVAEVIDRAGKLDVLINNAGMMMEAGIEEMTLEDWQRNIDLNLTAPFLLTRAALPYLRKTQGSIVNTSSVEGLAANPGHAAYAVTKSGILGLTRSIAVDHGHEGIRCNAVAPGWIDTDLNINLIENSPDAEAFKRDLGKIHPVGRTGKPEEVAALVAFLAADEAGFITGQVYTVDGGRTTKLSLP</sequence>
<dbReference type="InterPro" id="IPR002347">
    <property type="entry name" value="SDR_fam"/>
</dbReference>
<dbReference type="PRINTS" id="PR00081">
    <property type="entry name" value="GDHRDH"/>
</dbReference>
<dbReference type="PRINTS" id="PR00080">
    <property type="entry name" value="SDRFAMILY"/>
</dbReference>
<dbReference type="PANTHER" id="PTHR42760:SF133">
    <property type="entry name" value="3-OXOACYL-[ACYL-CARRIER-PROTEIN] REDUCTASE"/>
    <property type="match status" value="1"/>
</dbReference>
<dbReference type="GO" id="GO:0016616">
    <property type="term" value="F:oxidoreductase activity, acting on the CH-OH group of donors, NAD or NADP as acceptor"/>
    <property type="evidence" value="ECO:0007669"/>
    <property type="project" value="UniProtKB-ARBA"/>
</dbReference>
<dbReference type="SMART" id="SM00822">
    <property type="entry name" value="PKS_KR"/>
    <property type="match status" value="1"/>
</dbReference>
<dbReference type="InterPro" id="IPR020904">
    <property type="entry name" value="Sc_DH/Rdtase_CS"/>
</dbReference>
<accession>A0A0A1MUX6</accession>
<dbReference type="GO" id="GO:0008206">
    <property type="term" value="P:bile acid metabolic process"/>
    <property type="evidence" value="ECO:0007669"/>
    <property type="project" value="UniProtKB-ARBA"/>
</dbReference>
<reference evidence="4 5" key="1">
    <citation type="submission" date="2014-11" db="EMBL/GenBank/DDBJ databases">
        <authorList>
            <person name="Urmite Genomes Urmite Genomes"/>
        </authorList>
    </citation>
    <scope>NUCLEOTIDE SEQUENCE [LARGE SCALE GENOMIC DNA]</scope>
    <source>
        <strain evidence="4 5">Oc5</strain>
    </source>
</reference>
<evidence type="ECO:0000259" key="3">
    <source>
        <dbReference type="SMART" id="SM00822"/>
    </source>
</evidence>
<evidence type="ECO:0000313" key="5">
    <source>
        <dbReference type="Proteomes" id="UP000040453"/>
    </source>
</evidence>
<dbReference type="PANTHER" id="PTHR42760">
    <property type="entry name" value="SHORT-CHAIN DEHYDROGENASES/REDUCTASES FAMILY MEMBER"/>
    <property type="match status" value="1"/>
</dbReference>
<dbReference type="SUPFAM" id="SSF51735">
    <property type="entry name" value="NAD(P)-binding Rossmann-fold domains"/>
    <property type="match status" value="1"/>
</dbReference>
<dbReference type="RefSeq" id="WP_256705950.1">
    <property type="nucleotide sequence ID" value="NZ_CP101913.1"/>
</dbReference>
<dbReference type="Proteomes" id="UP000040453">
    <property type="component" value="Unassembled WGS sequence"/>
</dbReference>
<dbReference type="STRING" id="545501.BN997_02607"/>